<evidence type="ECO:0000256" key="1">
    <source>
        <dbReference type="SAM" id="Phobius"/>
    </source>
</evidence>
<accession>A0ABP7FI45</accession>
<sequence>MVIFIRANSQRVSSYFFNLKFVLAMKRFLLQVERNCISGALVLLPLLVFFILLEKVWKFFQNYGEKFAHFLRLDLVLGKYATDIAGGIILLALIYFSGFLMRLSLLKRFTKWVDEKLMIFLPGYEKNKKEAEEKLLKRNKEPKPITDLPILFKNGDFWQPAHLIEEDKNGSAVIFVPNAPAKDQGQILIVKSTDFKKLTDTTLSSLDESIKSFGKGILNFK</sequence>
<keyword evidence="1" id="KW-1133">Transmembrane helix</keyword>
<name>A0ABP7FI45_9FLAO</name>
<evidence type="ECO:0008006" key="4">
    <source>
        <dbReference type="Google" id="ProtNLM"/>
    </source>
</evidence>
<proteinExistence type="predicted"/>
<keyword evidence="1" id="KW-0812">Transmembrane</keyword>
<comment type="caution">
    <text evidence="2">The sequence shown here is derived from an EMBL/GenBank/DDBJ whole genome shotgun (WGS) entry which is preliminary data.</text>
</comment>
<feature type="transmembrane region" description="Helical" evidence="1">
    <location>
        <begin position="35"/>
        <end position="53"/>
    </location>
</feature>
<reference evidence="3" key="1">
    <citation type="journal article" date="2019" name="Int. J. Syst. Evol. Microbiol.">
        <title>The Global Catalogue of Microorganisms (GCM) 10K type strain sequencing project: providing services to taxonomists for standard genome sequencing and annotation.</title>
        <authorList>
            <consortium name="The Broad Institute Genomics Platform"/>
            <consortium name="The Broad Institute Genome Sequencing Center for Infectious Disease"/>
            <person name="Wu L."/>
            <person name="Ma J."/>
        </authorList>
    </citation>
    <scope>NUCLEOTIDE SEQUENCE [LARGE SCALE GENOMIC DNA]</scope>
    <source>
        <strain evidence="3">JCM 17336</strain>
    </source>
</reference>
<gene>
    <name evidence="2" type="ORF">GCM10022422_23540</name>
</gene>
<evidence type="ECO:0000313" key="2">
    <source>
        <dbReference type="EMBL" id="GAA3739297.1"/>
    </source>
</evidence>
<keyword evidence="1" id="KW-0472">Membrane</keyword>
<keyword evidence="3" id="KW-1185">Reference proteome</keyword>
<dbReference type="EMBL" id="BAABDT010000004">
    <property type="protein sequence ID" value="GAA3739297.1"/>
    <property type="molecule type" value="Genomic_DNA"/>
</dbReference>
<feature type="transmembrane region" description="Helical" evidence="1">
    <location>
        <begin position="80"/>
        <end position="101"/>
    </location>
</feature>
<dbReference type="Proteomes" id="UP001501367">
    <property type="component" value="Unassembled WGS sequence"/>
</dbReference>
<protein>
    <recommendedName>
        <fullName evidence="4">DUF502 domain-containing protein</fullName>
    </recommendedName>
</protein>
<evidence type="ECO:0000313" key="3">
    <source>
        <dbReference type="Proteomes" id="UP001501367"/>
    </source>
</evidence>
<organism evidence="2 3">
    <name type="scientific">Flavobacterium ginsengisoli</name>
    <dbReference type="NCBI Taxonomy" id="871694"/>
    <lineage>
        <taxon>Bacteria</taxon>
        <taxon>Pseudomonadati</taxon>
        <taxon>Bacteroidota</taxon>
        <taxon>Flavobacteriia</taxon>
        <taxon>Flavobacteriales</taxon>
        <taxon>Flavobacteriaceae</taxon>
        <taxon>Flavobacterium</taxon>
    </lineage>
</organism>